<feature type="domain" description="GST N-terminal" evidence="1">
    <location>
        <begin position="21"/>
        <end position="103"/>
    </location>
</feature>
<dbReference type="InterPro" id="IPR004045">
    <property type="entry name" value="Glutathione_S-Trfase_N"/>
</dbReference>
<dbReference type="Pfam" id="PF13409">
    <property type="entry name" value="GST_N_2"/>
    <property type="match status" value="1"/>
</dbReference>
<keyword evidence="3" id="KW-0808">Transferase</keyword>
<reference evidence="3 4" key="1">
    <citation type="submission" date="2018-06" db="EMBL/GenBank/DDBJ databases">
        <title>Genomic Encyclopedia of Type Strains, Phase IV (KMG-IV): sequencing the most valuable type-strain genomes for metagenomic binning, comparative biology and taxonomic classification.</title>
        <authorList>
            <person name="Goeker M."/>
        </authorList>
    </citation>
    <scope>NUCLEOTIDE SEQUENCE [LARGE SCALE GENOMIC DNA]</scope>
    <source>
        <strain evidence="3 4">DSM 24875</strain>
    </source>
</reference>
<comment type="caution">
    <text evidence="3">The sequence shown here is derived from an EMBL/GenBank/DDBJ whole genome shotgun (WGS) entry which is preliminary data.</text>
</comment>
<gene>
    <name evidence="3" type="ORF">DFR50_10977</name>
</gene>
<dbReference type="Proteomes" id="UP000253529">
    <property type="component" value="Unassembled WGS sequence"/>
</dbReference>
<dbReference type="SFLD" id="SFLDG01150">
    <property type="entry name" value="Main.1:_Beta-like"/>
    <property type="match status" value="1"/>
</dbReference>
<dbReference type="InterPro" id="IPR010987">
    <property type="entry name" value="Glutathione-S-Trfase_C-like"/>
</dbReference>
<dbReference type="CDD" id="cd03188">
    <property type="entry name" value="GST_C_Beta"/>
    <property type="match status" value="1"/>
</dbReference>
<dbReference type="SFLD" id="SFLDG00358">
    <property type="entry name" value="Main_(cytGST)"/>
    <property type="match status" value="1"/>
</dbReference>
<dbReference type="Gene3D" id="1.20.1050.10">
    <property type="match status" value="1"/>
</dbReference>
<proteinExistence type="predicted"/>
<dbReference type="RefSeq" id="WP_342634552.1">
    <property type="nucleotide sequence ID" value="NZ_QNRK01000009.1"/>
</dbReference>
<organism evidence="3 4">
    <name type="scientific">Roseiarcus fermentans</name>
    <dbReference type="NCBI Taxonomy" id="1473586"/>
    <lineage>
        <taxon>Bacteria</taxon>
        <taxon>Pseudomonadati</taxon>
        <taxon>Pseudomonadota</taxon>
        <taxon>Alphaproteobacteria</taxon>
        <taxon>Hyphomicrobiales</taxon>
        <taxon>Roseiarcaceae</taxon>
        <taxon>Roseiarcus</taxon>
    </lineage>
</organism>
<protein>
    <submittedName>
        <fullName evidence="3">Glutathione S-transferase</fullName>
    </submittedName>
</protein>
<dbReference type="PANTHER" id="PTHR44051:SF8">
    <property type="entry name" value="GLUTATHIONE S-TRANSFERASE GSTA"/>
    <property type="match status" value="1"/>
</dbReference>
<evidence type="ECO:0000259" key="2">
    <source>
        <dbReference type="PROSITE" id="PS50405"/>
    </source>
</evidence>
<dbReference type="PANTHER" id="PTHR44051">
    <property type="entry name" value="GLUTATHIONE S-TRANSFERASE-RELATED"/>
    <property type="match status" value="1"/>
</dbReference>
<dbReference type="PROSITE" id="PS50404">
    <property type="entry name" value="GST_NTER"/>
    <property type="match status" value="1"/>
</dbReference>
<feature type="domain" description="GST C-terminal" evidence="2">
    <location>
        <begin position="106"/>
        <end position="217"/>
    </location>
</feature>
<evidence type="ECO:0000313" key="3">
    <source>
        <dbReference type="EMBL" id="RBP14324.1"/>
    </source>
</evidence>
<dbReference type="InterPro" id="IPR040079">
    <property type="entry name" value="Glutathione_S-Trfase"/>
</dbReference>
<dbReference type="CDD" id="cd03057">
    <property type="entry name" value="GST_N_Beta"/>
    <property type="match status" value="1"/>
</dbReference>
<dbReference type="SUPFAM" id="SSF47616">
    <property type="entry name" value="GST C-terminal domain-like"/>
    <property type="match status" value="1"/>
</dbReference>
<dbReference type="GO" id="GO:0016740">
    <property type="term" value="F:transferase activity"/>
    <property type="evidence" value="ECO:0007669"/>
    <property type="project" value="UniProtKB-KW"/>
</dbReference>
<dbReference type="Pfam" id="PF00043">
    <property type="entry name" value="GST_C"/>
    <property type="match status" value="1"/>
</dbReference>
<dbReference type="SFLD" id="SFLDS00019">
    <property type="entry name" value="Glutathione_Transferase_(cytos"/>
    <property type="match status" value="1"/>
</dbReference>
<name>A0A366FI34_9HYPH</name>
<dbReference type="Gene3D" id="3.40.30.10">
    <property type="entry name" value="Glutaredoxin"/>
    <property type="match status" value="1"/>
</dbReference>
<dbReference type="InterPro" id="IPR004046">
    <property type="entry name" value="GST_C"/>
</dbReference>
<dbReference type="AlphaFoldDB" id="A0A366FI34"/>
<dbReference type="InterPro" id="IPR036282">
    <property type="entry name" value="Glutathione-S-Trfase_C_sf"/>
</dbReference>
<dbReference type="InterPro" id="IPR036249">
    <property type="entry name" value="Thioredoxin-like_sf"/>
</dbReference>
<keyword evidence="4" id="KW-1185">Reference proteome</keyword>
<accession>A0A366FI34</accession>
<dbReference type="SUPFAM" id="SSF52833">
    <property type="entry name" value="Thioredoxin-like"/>
    <property type="match status" value="1"/>
</dbReference>
<dbReference type="PROSITE" id="PS50405">
    <property type="entry name" value="GST_CTER"/>
    <property type="match status" value="1"/>
</dbReference>
<sequence length="217" mass="24058">MVTYLVLVNFVDRIGRSARKELTMILYYAPGACSQASHIALIEAGLPHTLVRVNRERRTEDGRDFAAINPKGYTPALKLDDGTILTENLAILAYIADLTGKLSPEDGLARWRALEATAFMTTEIHGQFRPFFSDAPEAETDKARRMLDKRFATLADQLGDKPFLASDQMTIADPYLFVMLSWAAMFGIEAPEPLVRYHARLKTLPSIARALAAEGLA</sequence>
<evidence type="ECO:0000313" key="4">
    <source>
        <dbReference type="Proteomes" id="UP000253529"/>
    </source>
</evidence>
<dbReference type="EMBL" id="QNRK01000009">
    <property type="protein sequence ID" value="RBP14324.1"/>
    <property type="molecule type" value="Genomic_DNA"/>
</dbReference>
<evidence type="ECO:0000259" key="1">
    <source>
        <dbReference type="PROSITE" id="PS50404"/>
    </source>
</evidence>